<sequence>MLASKMPSPVGAPINPEEASVLLTSPLIYQEKVIAAEGMFGFLLFEFFQKKTMLKHEHVIVGNLYPASVD</sequence>
<dbReference type="AlphaFoldDB" id="A0A502GS80"/>
<dbReference type="Proteomes" id="UP000317663">
    <property type="component" value="Unassembled WGS sequence"/>
</dbReference>
<accession>A0A502GS80</accession>
<protein>
    <submittedName>
        <fullName evidence="1">Uncharacterized protein</fullName>
    </submittedName>
</protein>
<evidence type="ECO:0000313" key="2">
    <source>
        <dbReference type="Proteomes" id="UP000317663"/>
    </source>
</evidence>
<organism evidence="1 2">
    <name type="scientific">Ewingella americana</name>
    <dbReference type="NCBI Taxonomy" id="41202"/>
    <lineage>
        <taxon>Bacteria</taxon>
        <taxon>Pseudomonadati</taxon>
        <taxon>Pseudomonadota</taxon>
        <taxon>Gammaproteobacteria</taxon>
        <taxon>Enterobacterales</taxon>
        <taxon>Yersiniaceae</taxon>
        <taxon>Ewingella</taxon>
    </lineage>
</organism>
<keyword evidence="2" id="KW-1185">Reference proteome</keyword>
<proteinExistence type="predicted"/>
<gene>
    <name evidence="1" type="ORF">EAH77_02005</name>
</gene>
<dbReference type="EMBL" id="RCZD01000001">
    <property type="protein sequence ID" value="TPG65039.1"/>
    <property type="molecule type" value="Genomic_DNA"/>
</dbReference>
<reference evidence="1 2" key="1">
    <citation type="journal article" date="2019" name="Environ. Microbiol.">
        <title>Species interactions and distinct microbial communities in high Arctic permafrost affected cryosols are associated with the CH4 and CO2 gas fluxes.</title>
        <authorList>
            <person name="Altshuler I."/>
            <person name="Hamel J."/>
            <person name="Turney S."/>
            <person name="Magnuson E."/>
            <person name="Levesque R."/>
            <person name="Greer C."/>
            <person name="Whyte L.G."/>
        </authorList>
    </citation>
    <scope>NUCLEOTIDE SEQUENCE [LARGE SCALE GENOMIC DNA]</scope>
    <source>
        <strain evidence="1 2">E4</strain>
    </source>
</reference>
<comment type="caution">
    <text evidence="1">The sequence shown here is derived from an EMBL/GenBank/DDBJ whole genome shotgun (WGS) entry which is preliminary data.</text>
</comment>
<name>A0A502GS80_9GAMM</name>
<evidence type="ECO:0000313" key="1">
    <source>
        <dbReference type="EMBL" id="TPG65039.1"/>
    </source>
</evidence>